<dbReference type="CDD" id="cd05121">
    <property type="entry name" value="ABC1_ADCK3-like"/>
    <property type="match status" value="1"/>
</dbReference>
<dbReference type="PROSITE" id="PS50011">
    <property type="entry name" value="PROTEIN_KINASE_DOM"/>
    <property type="match status" value="1"/>
</dbReference>
<evidence type="ECO:0000313" key="3">
    <source>
        <dbReference type="Proteomes" id="UP000649617"/>
    </source>
</evidence>
<feature type="domain" description="Protein kinase" evidence="1">
    <location>
        <begin position="141"/>
        <end position="470"/>
    </location>
</feature>
<dbReference type="InterPro" id="IPR051130">
    <property type="entry name" value="Mito_struct-func_regulator"/>
</dbReference>
<dbReference type="SUPFAM" id="SSF56112">
    <property type="entry name" value="Protein kinase-like (PK-like)"/>
    <property type="match status" value="1"/>
</dbReference>
<feature type="non-terminal residue" evidence="2">
    <location>
        <position position="470"/>
    </location>
</feature>
<dbReference type="Gene3D" id="3.30.200.20">
    <property type="entry name" value="Phosphorylase Kinase, domain 1"/>
    <property type="match status" value="1"/>
</dbReference>
<dbReference type="InterPro" id="IPR004147">
    <property type="entry name" value="ABC1_dom"/>
</dbReference>
<evidence type="ECO:0000313" key="2">
    <source>
        <dbReference type="EMBL" id="CAE7210140.1"/>
    </source>
</evidence>
<dbReference type="PANTHER" id="PTHR43173">
    <property type="entry name" value="ABC1 FAMILY PROTEIN"/>
    <property type="match status" value="1"/>
</dbReference>
<protein>
    <submittedName>
        <fullName evidence="2">ADCK1 protein</fullName>
    </submittedName>
</protein>
<dbReference type="InterPro" id="IPR011009">
    <property type="entry name" value="Kinase-like_dom_sf"/>
</dbReference>
<gene>
    <name evidence="2" type="primary">ADCK1</name>
    <name evidence="2" type="ORF">SPIL2461_LOCUS2249</name>
</gene>
<dbReference type="AlphaFoldDB" id="A0A812JK19"/>
<reference evidence="2" key="1">
    <citation type="submission" date="2021-02" db="EMBL/GenBank/DDBJ databases">
        <authorList>
            <person name="Dougan E. K."/>
            <person name="Rhodes N."/>
            <person name="Thang M."/>
            <person name="Chan C."/>
        </authorList>
    </citation>
    <scope>NUCLEOTIDE SEQUENCE</scope>
</reference>
<proteinExistence type="predicted"/>
<dbReference type="GO" id="GO:0004672">
    <property type="term" value="F:protein kinase activity"/>
    <property type="evidence" value="ECO:0007669"/>
    <property type="project" value="InterPro"/>
</dbReference>
<dbReference type="GO" id="GO:0005524">
    <property type="term" value="F:ATP binding"/>
    <property type="evidence" value="ECO:0007669"/>
    <property type="project" value="InterPro"/>
</dbReference>
<comment type="caution">
    <text evidence="2">The sequence shown here is derived from an EMBL/GenBank/DDBJ whole genome shotgun (WGS) entry which is preliminary data.</text>
</comment>
<dbReference type="Proteomes" id="UP000649617">
    <property type="component" value="Unassembled WGS sequence"/>
</dbReference>
<keyword evidence="3" id="KW-1185">Reference proteome</keyword>
<evidence type="ECO:0000259" key="1">
    <source>
        <dbReference type="PROSITE" id="PS50011"/>
    </source>
</evidence>
<dbReference type="Pfam" id="PF03109">
    <property type="entry name" value="ABC1"/>
    <property type="match status" value="2"/>
</dbReference>
<organism evidence="2 3">
    <name type="scientific">Symbiodinium pilosum</name>
    <name type="common">Dinoflagellate</name>
    <dbReference type="NCBI Taxonomy" id="2952"/>
    <lineage>
        <taxon>Eukaryota</taxon>
        <taxon>Sar</taxon>
        <taxon>Alveolata</taxon>
        <taxon>Dinophyceae</taxon>
        <taxon>Suessiales</taxon>
        <taxon>Symbiodiniaceae</taxon>
        <taxon>Symbiodinium</taxon>
    </lineage>
</organism>
<dbReference type="EMBL" id="CAJNIZ010002398">
    <property type="protein sequence ID" value="CAE7210140.1"/>
    <property type="molecule type" value="Genomic_DNA"/>
</dbReference>
<name>A0A812JK19_SYMPI</name>
<dbReference type="OrthoDB" id="427480at2759"/>
<accession>A0A812JK19</accession>
<dbReference type="PANTHER" id="PTHR43173:SF34">
    <property type="entry name" value="ABC1 ATYPICAL KINASE-LIKE DOMAIN-CONTAINING PROTEIN"/>
    <property type="match status" value="1"/>
</dbReference>
<dbReference type="InterPro" id="IPR000719">
    <property type="entry name" value="Prot_kinase_dom"/>
</dbReference>
<sequence>RRRYFALGVGGALAFGCLDEGFRRCLEFWVVVFPLWCHYFWVDKVSHPKGGPKGDEARDNEFSKLHARYSPIIRSATLYMRGFYLKAAQLVSTRDDFLPEIYLEWLRKLQDEVPMTLTSEEAKRVIAQELKLADVETVLTDWQDDPIGTASIGQVYKARLKSTGEEVAIKVQVPKAERMFRADIACLKMFTYMAIPWAYENMKEIEKLFETEFDYTEEFRNLEAMRTNLLPSWGHKIYIPRPIPELCSRRVLGMELLKGEKFITAVRRRLKPLAERRGITVEEYEQEQLEALRTGRRKAESAAWLHFKISIWRFWRRLCGAPADMEPIDVGGIFEMLMSIHGQQVIQDGCFNADPHPGNILMLEDGKTLGLIDFGQVMYVPVEFRLKLARLMVALSRRNPSDVARYESEIGVKRKYYKEDVQYRICSFWLDRDDEEITQGRNIFDLMVWGESEEPCKPASGFVLMVMLLV</sequence>